<feature type="compositionally biased region" description="Basic and acidic residues" evidence="1">
    <location>
        <begin position="24"/>
        <end position="33"/>
    </location>
</feature>
<proteinExistence type="predicted"/>
<evidence type="ECO:0000256" key="1">
    <source>
        <dbReference type="SAM" id="MobiDB-lite"/>
    </source>
</evidence>
<evidence type="ECO:0000313" key="3">
    <source>
        <dbReference type="Proteomes" id="UP001501523"/>
    </source>
</evidence>
<sequence length="98" mass="10648">MANVRDMKQPLDEATDGIAAAAHETAESTKEELQRLRAKLRANGAQLEDDLRDAGTRFAEGAKKFSDAAVEQVREHPLAAFGIAFAAGVVVSRWLRGR</sequence>
<reference evidence="3" key="1">
    <citation type="journal article" date="2019" name="Int. J. Syst. Evol. Microbiol.">
        <title>The Global Catalogue of Microorganisms (GCM) 10K type strain sequencing project: providing services to taxonomists for standard genome sequencing and annotation.</title>
        <authorList>
            <consortium name="The Broad Institute Genomics Platform"/>
            <consortium name="The Broad Institute Genome Sequencing Center for Infectious Disease"/>
            <person name="Wu L."/>
            <person name="Ma J."/>
        </authorList>
    </citation>
    <scope>NUCLEOTIDE SEQUENCE [LARGE SCALE GENOMIC DNA]</scope>
    <source>
        <strain evidence="3">JCM 15421</strain>
    </source>
</reference>
<comment type="caution">
    <text evidence="2">The sequence shown here is derived from an EMBL/GenBank/DDBJ whole genome shotgun (WGS) entry which is preliminary data.</text>
</comment>
<gene>
    <name evidence="2" type="ORF">GCM10009105_26220</name>
</gene>
<evidence type="ECO:0000313" key="2">
    <source>
        <dbReference type="EMBL" id="GAA0718561.1"/>
    </source>
</evidence>
<dbReference type="EMBL" id="BAAAEU010000023">
    <property type="protein sequence ID" value="GAA0718561.1"/>
    <property type="molecule type" value="Genomic_DNA"/>
</dbReference>
<organism evidence="2 3">
    <name type="scientific">Dokdonella soli</name>
    <dbReference type="NCBI Taxonomy" id="529810"/>
    <lineage>
        <taxon>Bacteria</taxon>
        <taxon>Pseudomonadati</taxon>
        <taxon>Pseudomonadota</taxon>
        <taxon>Gammaproteobacteria</taxon>
        <taxon>Lysobacterales</taxon>
        <taxon>Rhodanobacteraceae</taxon>
        <taxon>Dokdonella</taxon>
    </lineage>
</organism>
<dbReference type="RefSeq" id="WP_343791849.1">
    <property type="nucleotide sequence ID" value="NZ_BAAAEU010000023.1"/>
</dbReference>
<keyword evidence="3" id="KW-1185">Reference proteome</keyword>
<dbReference type="Proteomes" id="UP001501523">
    <property type="component" value="Unassembled WGS sequence"/>
</dbReference>
<feature type="region of interest" description="Disordered" evidence="1">
    <location>
        <begin position="1"/>
        <end position="33"/>
    </location>
</feature>
<protein>
    <recommendedName>
        <fullName evidence="4">DUF883 domain-containing protein</fullName>
    </recommendedName>
</protein>
<accession>A0ABP3TV25</accession>
<feature type="compositionally biased region" description="Basic and acidic residues" evidence="1">
    <location>
        <begin position="1"/>
        <end position="11"/>
    </location>
</feature>
<evidence type="ECO:0008006" key="4">
    <source>
        <dbReference type="Google" id="ProtNLM"/>
    </source>
</evidence>
<name>A0ABP3TV25_9GAMM</name>